<dbReference type="Proteomes" id="UP000198728">
    <property type="component" value="Unassembled WGS sequence"/>
</dbReference>
<evidence type="ECO:0000256" key="3">
    <source>
        <dbReference type="ARBA" id="ARBA00022543"/>
    </source>
</evidence>
<dbReference type="InterPro" id="IPR003018">
    <property type="entry name" value="GAF"/>
</dbReference>
<dbReference type="EC" id="2.7.13.3" evidence="2"/>
<dbReference type="AlphaFoldDB" id="A0A1I1G1H7"/>
<dbReference type="GO" id="GO:0009881">
    <property type="term" value="F:photoreceptor activity"/>
    <property type="evidence" value="ECO:0007669"/>
    <property type="project" value="UniProtKB-KW"/>
</dbReference>
<feature type="modified residue" description="4-aspartylphosphate" evidence="12">
    <location>
        <position position="791"/>
    </location>
</feature>
<dbReference type="Gene3D" id="3.30.450.20">
    <property type="entry name" value="PAS domain"/>
    <property type="match status" value="1"/>
</dbReference>
<dbReference type="SMART" id="SM00911">
    <property type="entry name" value="HWE_HK"/>
    <property type="match status" value="1"/>
</dbReference>
<keyword evidence="5" id="KW-0716">Sensory transduction</keyword>
<evidence type="ECO:0000259" key="13">
    <source>
        <dbReference type="PROSITE" id="PS50046"/>
    </source>
</evidence>
<dbReference type="SUPFAM" id="SSF55785">
    <property type="entry name" value="PYP-like sensor domain (PAS domain)"/>
    <property type="match status" value="1"/>
</dbReference>
<dbReference type="STRING" id="441112.SAMN04488094_102387"/>
<keyword evidence="9" id="KW-0067">ATP-binding</keyword>
<dbReference type="SMART" id="SM00065">
    <property type="entry name" value="GAF"/>
    <property type="match status" value="1"/>
</dbReference>
<dbReference type="InterPro" id="IPR036890">
    <property type="entry name" value="HATPase_C_sf"/>
</dbReference>
<dbReference type="InterPro" id="IPR016132">
    <property type="entry name" value="Phyto_chromo_attachment"/>
</dbReference>
<dbReference type="GO" id="GO:0000160">
    <property type="term" value="P:phosphorelay signal transduction system"/>
    <property type="evidence" value="ECO:0007669"/>
    <property type="project" value="InterPro"/>
</dbReference>
<name>A0A1I1G1H7_9RHOB</name>
<evidence type="ECO:0000256" key="2">
    <source>
        <dbReference type="ARBA" id="ARBA00012438"/>
    </source>
</evidence>
<dbReference type="InterPro" id="IPR001294">
    <property type="entry name" value="Phytochrome"/>
</dbReference>
<dbReference type="Pfam" id="PF08446">
    <property type="entry name" value="PAS_2"/>
    <property type="match status" value="1"/>
</dbReference>
<dbReference type="Gene3D" id="3.30.450.270">
    <property type="match status" value="1"/>
</dbReference>
<dbReference type="RefSeq" id="WP_093359742.1">
    <property type="nucleotide sequence ID" value="NZ_FOLG01000002.1"/>
</dbReference>
<dbReference type="SUPFAM" id="SSF55781">
    <property type="entry name" value="GAF domain-like"/>
    <property type="match status" value="2"/>
</dbReference>
<dbReference type="Gene3D" id="3.30.565.10">
    <property type="entry name" value="Histidine kinase-like ATPase, C-terminal domain"/>
    <property type="match status" value="1"/>
</dbReference>
<evidence type="ECO:0000259" key="14">
    <source>
        <dbReference type="PROSITE" id="PS50110"/>
    </source>
</evidence>
<dbReference type="PANTHER" id="PTHR41523:SF7">
    <property type="entry name" value="HISTIDINE KINASE"/>
    <property type="match status" value="1"/>
</dbReference>
<comment type="catalytic activity">
    <reaction evidence="1">
        <text>ATP + protein L-histidine = ADP + protein N-phospho-L-histidine.</text>
        <dbReference type="EC" id="2.7.13.3"/>
    </reaction>
</comment>
<dbReference type="PROSITE" id="PS50046">
    <property type="entry name" value="PHYTOCHROME_2"/>
    <property type="match status" value="1"/>
</dbReference>
<dbReference type="InterPro" id="IPR029016">
    <property type="entry name" value="GAF-like_dom_sf"/>
</dbReference>
<dbReference type="InterPro" id="IPR013515">
    <property type="entry name" value="Phytochrome_cen-reg"/>
</dbReference>
<gene>
    <name evidence="15" type="ORF">SAMN04488094_102387</name>
</gene>
<dbReference type="PROSITE" id="PS50110">
    <property type="entry name" value="RESPONSE_REGULATORY"/>
    <property type="match status" value="1"/>
</dbReference>
<dbReference type="InterPro" id="IPR043150">
    <property type="entry name" value="Phytochrome_PHY_sf"/>
</dbReference>
<evidence type="ECO:0000256" key="6">
    <source>
        <dbReference type="ARBA" id="ARBA00022679"/>
    </source>
</evidence>
<evidence type="ECO:0000256" key="8">
    <source>
        <dbReference type="ARBA" id="ARBA00022777"/>
    </source>
</evidence>
<evidence type="ECO:0000313" key="16">
    <source>
        <dbReference type="Proteomes" id="UP000198728"/>
    </source>
</evidence>
<keyword evidence="8 15" id="KW-0418">Kinase</keyword>
<dbReference type="GO" id="GO:0005524">
    <property type="term" value="F:ATP binding"/>
    <property type="evidence" value="ECO:0007669"/>
    <property type="project" value="UniProtKB-KW"/>
</dbReference>
<feature type="domain" description="Phytochrome chromophore attachment site" evidence="13">
    <location>
        <begin position="150"/>
        <end position="307"/>
    </location>
</feature>
<dbReference type="PANTHER" id="PTHR41523">
    <property type="entry name" value="TWO-COMPONENT SYSTEM SENSOR PROTEIN"/>
    <property type="match status" value="1"/>
</dbReference>
<dbReference type="Pfam" id="PF07536">
    <property type="entry name" value="HWE_HK"/>
    <property type="match status" value="1"/>
</dbReference>
<keyword evidence="10" id="KW-0157">Chromophore</keyword>
<dbReference type="OrthoDB" id="489241at2"/>
<evidence type="ECO:0000256" key="5">
    <source>
        <dbReference type="ARBA" id="ARBA00022606"/>
    </source>
</evidence>
<dbReference type="Gene3D" id="3.30.450.40">
    <property type="match status" value="1"/>
</dbReference>
<evidence type="ECO:0000256" key="9">
    <source>
        <dbReference type="ARBA" id="ARBA00022840"/>
    </source>
</evidence>
<dbReference type="EMBL" id="FOLG01000002">
    <property type="protein sequence ID" value="SFC05689.1"/>
    <property type="molecule type" value="Genomic_DNA"/>
</dbReference>
<keyword evidence="3" id="KW-0600">Photoreceptor protein</keyword>
<evidence type="ECO:0000313" key="15">
    <source>
        <dbReference type="EMBL" id="SFC05689.1"/>
    </source>
</evidence>
<dbReference type="SUPFAM" id="SSF52172">
    <property type="entry name" value="CheY-like"/>
    <property type="match status" value="1"/>
</dbReference>
<dbReference type="InterPro" id="IPR011006">
    <property type="entry name" value="CheY-like_superfamily"/>
</dbReference>
<proteinExistence type="predicted"/>
<dbReference type="InterPro" id="IPR013654">
    <property type="entry name" value="PAS_2"/>
</dbReference>
<evidence type="ECO:0000256" key="11">
    <source>
        <dbReference type="ARBA" id="ARBA00023170"/>
    </source>
</evidence>
<keyword evidence="16" id="KW-1185">Reference proteome</keyword>
<evidence type="ECO:0000256" key="12">
    <source>
        <dbReference type="PROSITE-ProRule" id="PRU00169"/>
    </source>
</evidence>
<sequence>MSDTEPSPPAPQVDLSNCDREPIHILGRVQYYGCLIALSSDWIIAHASENCDAILGQSAESILGTRFIDLFSQEAVHFLRTRIQVLSYQPGAARAFAYPLFGDERLFDISIHNGQRHLIFEFEPRTGPSRQLEEAGDVQALIGRVQHQGTLEKMAQEAARGLRLLSGFDRVMVYRFEEDDSGTVIAEALERGQKPYLGLRFPASDIPAQARRLYTRSPLRIIPDVDGPTYRIVPEVDPNGEPLDLSLAVTRAVSSIHLEYLRNMGVAASMSVSILRRGKLWGLFACHHRTPLYIDYEKRSSVELFAQLFNYELAQVEMDSELRDVDRARSLHDRMMAQLSSGHRIHEAFEHLVEDIREVIPFDGAAIYSDGAYTAIGSTPTREEFLGLARFLNTAPASQIYATDNIGHRYPKGQDFVERAAGLLSLPISRTPRDYLVLFRRELAQSVTWAGSPEKPAEIGPNGIRLTPRKSFEAWQEIVRSQSAPWKAGERRAAEALRVTLLEVVLKLTEESNIVRKRAQDQQELLIAELNHRVRNILGLIRGLVSQGSDEGTSVHAYRSVLDARIHSLARAHDQLTQTEWDWAPLLPLIDTEAKAFLSQKYSRLTISGDRIDLTPTAFTTVALLVHELVTNSAKHGSFSDSSGSVTVDVELQENGNAVIRWREHNGPPVKPPTRKGFGTTIIERSIPFELQGEVDVRYKVTGFEGDFTLPARHVRRAAEDAPVEILPAASGSNSASLSGNALVLEDNMIIALDAVDMLTALGAQHVSTASRVADAMRILDQGDIEFALVDVNLGDEMSLPVVERCTAEGIPVYLATGYGANADIVSQFPGIPVIRKPYKIEHLRAALSEHPPVRPGKT</sequence>
<protein>
    <recommendedName>
        <fullName evidence="2">histidine kinase</fullName>
        <ecNumber evidence="2">2.7.13.3</ecNumber>
    </recommendedName>
</protein>
<evidence type="ECO:0000256" key="1">
    <source>
        <dbReference type="ARBA" id="ARBA00000085"/>
    </source>
</evidence>
<dbReference type="SMART" id="SM00448">
    <property type="entry name" value="REC"/>
    <property type="match status" value="1"/>
</dbReference>
<keyword evidence="7" id="KW-0547">Nucleotide-binding</keyword>
<accession>A0A1I1G1H7</accession>
<dbReference type="GO" id="GO:0004673">
    <property type="term" value="F:protein histidine kinase activity"/>
    <property type="evidence" value="ECO:0007669"/>
    <property type="project" value="UniProtKB-EC"/>
</dbReference>
<dbReference type="InterPro" id="IPR011102">
    <property type="entry name" value="Sig_transdc_His_kinase_HWE"/>
</dbReference>
<keyword evidence="6" id="KW-0808">Transferase</keyword>
<dbReference type="PRINTS" id="PR01033">
    <property type="entry name" value="PHYTOCHROME"/>
</dbReference>
<evidence type="ECO:0000256" key="7">
    <source>
        <dbReference type="ARBA" id="ARBA00022741"/>
    </source>
</evidence>
<dbReference type="GO" id="GO:0006355">
    <property type="term" value="P:regulation of DNA-templated transcription"/>
    <property type="evidence" value="ECO:0007669"/>
    <property type="project" value="InterPro"/>
</dbReference>
<reference evidence="15 16" key="1">
    <citation type="submission" date="2016-10" db="EMBL/GenBank/DDBJ databases">
        <authorList>
            <person name="de Groot N.N."/>
        </authorList>
    </citation>
    <scope>NUCLEOTIDE SEQUENCE [LARGE SCALE GENOMIC DNA]</scope>
    <source>
        <strain evidence="15 16">DSM 19548</strain>
    </source>
</reference>
<feature type="domain" description="Response regulatory" evidence="14">
    <location>
        <begin position="741"/>
        <end position="852"/>
    </location>
</feature>
<dbReference type="Pfam" id="PF00360">
    <property type="entry name" value="PHY"/>
    <property type="match status" value="1"/>
</dbReference>
<keyword evidence="11" id="KW-0675">Receptor</keyword>
<organism evidence="15 16">
    <name type="scientific">Tropicimonas isoalkanivorans</name>
    <dbReference type="NCBI Taxonomy" id="441112"/>
    <lineage>
        <taxon>Bacteria</taxon>
        <taxon>Pseudomonadati</taxon>
        <taxon>Pseudomonadota</taxon>
        <taxon>Alphaproteobacteria</taxon>
        <taxon>Rhodobacterales</taxon>
        <taxon>Roseobacteraceae</taxon>
        <taxon>Tropicimonas</taxon>
    </lineage>
</organism>
<dbReference type="Gene3D" id="3.40.50.2300">
    <property type="match status" value="1"/>
</dbReference>
<dbReference type="InterPro" id="IPR001789">
    <property type="entry name" value="Sig_transdc_resp-reg_receiver"/>
</dbReference>
<dbReference type="InterPro" id="IPR035965">
    <property type="entry name" value="PAS-like_dom_sf"/>
</dbReference>
<evidence type="ECO:0000256" key="4">
    <source>
        <dbReference type="ARBA" id="ARBA00022553"/>
    </source>
</evidence>
<dbReference type="GO" id="GO:0009584">
    <property type="term" value="P:detection of visible light"/>
    <property type="evidence" value="ECO:0007669"/>
    <property type="project" value="InterPro"/>
</dbReference>
<dbReference type="Pfam" id="PF01590">
    <property type="entry name" value="GAF"/>
    <property type="match status" value="1"/>
</dbReference>
<keyword evidence="4 12" id="KW-0597">Phosphoprotein</keyword>
<evidence type="ECO:0000256" key="10">
    <source>
        <dbReference type="ARBA" id="ARBA00022991"/>
    </source>
</evidence>